<evidence type="ECO:0000256" key="2">
    <source>
        <dbReference type="ARBA" id="ARBA00022603"/>
    </source>
</evidence>
<evidence type="ECO:0000313" key="14">
    <source>
        <dbReference type="EMBL" id="HIU53948.1"/>
    </source>
</evidence>
<feature type="domain" description="Ribosomal RNA methyltransferase FtsJ" evidence="13">
    <location>
        <begin position="52"/>
        <end position="227"/>
    </location>
</feature>
<dbReference type="EC" id="2.1.1.166" evidence="6 11"/>
<dbReference type="HAMAP" id="MF_01547">
    <property type="entry name" value="RNA_methyltr_E"/>
    <property type="match status" value="1"/>
</dbReference>
<comment type="similarity">
    <text evidence="11">Belongs to the class I-like SAM-binding methyltransferase superfamily. RNA methyltransferase RlmE family.</text>
</comment>
<dbReference type="AlphaFoldDB" id="A0A9D1SBY1"/>
<dbReference type="InterPro" id="IPR002877">
    <property type="entry name" value="RNA_MeTrfase_FtsJ_dom"/>
</dbReference>
<dbReference type="InterPro" id="IPR015507">
    <property type="entry name" value="rRNA-MeTfrase_E"/>
</dbReference>
<comment type="function">
    <text evidence="5 11">Specifically methylates the uridine in position 2552 of 23S rRNA at the 2'-O position of the ribose in the fully assembled 50S ribosomal subunit.</text>
</comment>
<keyword evidence="3 11" id="KW-0808">Transferase</keyword>
<evidence type="ECO:0000256" key="8">
    <source>
        <dbReference type="ARBA" id="ARBA00041995"/>
    </source>
</evidence>
<comment type="caution">
    <text evidence="14">The sequence shown here is derived from an EMBL/GenBank/DDBJ whole genome shotgun (WGS) entry which is preliminary data.</text>
</comment>
<evidence type="ECO:0000256" key="7">
    <source>
        <dbReference type="ARBA" id="ARBA00041129"/>
    </source>
</evidence>
<accession>A0A9D1SBY1</accession>
<dbReference type="GO" id="GO:0005737">
    <property type="term" value="C:cytoplasm"/>
    <property type="evidence" value="ECO:0007669"/>
    <property type="project" value="UniProtKB-SubCell"/>
</dbReference>
<dbReference type="Proteomes" id="UP000824107">
    <property type="component" value="Unassembled WGS sequence"/>
</dbReference>
<proteinExistence type="inferred from homology"/>
<reference evidence="14" key="1">
    <citation type="submission" date="2020-10" db="EMBL/GenBank/DDBJ databases">
        <authorList>
            <person name="Gilroy R."/>
        </authorList>
    </citation>
    <scope>NUCLEOTIDE SEQUENCE</scope>
    <source>
        <strain evidence="14">ChiW3-316</strain>
    </source>
</reference>
<feature type="binding site" evidence="11">
    <location>
        <position position="84"/>
    </location>
    <ligand>
        <name>S-adenosyl-L-methionine</name>
        <dbReference type="ChEBI" id="CHEBI:59789"/>
    </ligand>
</feature>
<dbReference type="Gene3D" id="3.40.50.150">
    <property type="entry name" value="Vaccinia Virus protein VP39"/>
    <property type="match status" value="1"/>
</dbReference>
<comment type="catalytic activity">
    <reaction evidence="10 11">
        <text>uridine(2552) in 23S rRNA + S-adenosyl-L-methionine = 2'-O-methyluridine(2552) in 23S rRNA + S-adenosyl-L-homocysteine + H(+)</text>
        <dbReference type="Rhea" id="RHEA:42720"/>
        <dbReference type="Rhea" id="RHEA-COMP:10202"/>
        <dbReference type="Rhea" id="RHEA-COMP:10203"/>
        <dbReference type="ChEBI" id="CHEBI:15378"/>
        <dbReference type="ChEBI" id="CHEBI:57856"/>
        <dbReference type="ChEBI" id="CHEBI:59789"/>
        <dbReference type="ChEBI" id="CHEBI:65315"/>
        <dbReference type="ChEBI" id="CHEBI:74478"/>
        <dbReference type="EC" id="2.1.1.166"/>
    </reaction>
</comment>
<evidence type="ECO:0000256" key="6">
    <source>
        <dbReference type="ARBA" id="ARBA00038861"/>
    </source>
</evidence>
<dbReference type="PIRSF" id="PIRSF005461">
    <property type="entry name" value="23S_rRNA_mtase"/>
    <property type="match status" value="1"/>
</dbReference>
<keyword evidence="1 11" id="KW-0698">rRNA processing</keyword>
<evidence type="ECO:0000259" key="13">
    <source>
        <dbReference type="Pfam" id="PF01728"/>
    </source>
</evidence>
<evidence type="ECO:0000256" key="1">
    <source>
        <dbReference type="ARBA" id="ARBA00022552"/>
    </source>
</evidence>
<evidence type="ECO:0000256" key="5">
    <source>
        <dbReference type="ARBA" id="ARBA00037569"/>
    </source>
</evidence>
<evidence type="ECO:0000256" key="9">
    <source>
        <dbReference type="ARBA" id="ARBA00042745"/>
    </source>
</evidence>
<feature type="binding site" evidence="11">
    <location>
        <position position="144"/>
    </location>
    <ligand>
        <name>S-adenosyl-L-methionine</name>
        <dbReference type="ChEBI" id="CHEBI:59789"/>
    </ligand>
</feature>
<gene>
    <name evidence="11" type="primary">rlmE</name>
    <name evidence="11" type="synonym">ftsJ</name>
    <name evidence="11" type="synonym">rrmJ</name>
    <name evidence="14" type="ORF">IAD20_07710</name>
</gene>
<dbReference type="InterPro" id="IPR050082">
    <property type="entry name" value="RNA_methyltr_RlmE"/>
</dbReference>
<evidence type="ECO:0000313" key="15">
    <source>
        <dbReference type="Proteomes" id="UP000824107"/>
    </source>
</evidence>
<keyword evidence="11" id="KW-0963">Cytoplasm</keyword>
<keyword evidence="2 11" id="KW-0489">Methyltransferase</keyword>
<dbReference type="EMBL" id="DVNC01000051">
    <property type="protein sequence ID" value="HIU53948.1"/>
    <property type="molecule type" value="Genomic_DNA"/>
</dbReference>
<dbReference type="InterPro" id="IPR029063">
    <property type="entry name" value="SAM-dependent_MTases_sf"/>
</dbReference>
<evidence type="ECO:0000256" key="11">
    <source>
        <dbReference type="HAMAP-Rule" id="MF_01547"/>
    </source>
</evidence>
<dbReference type="PANTHER" id="PTHR10920:SF18">
    <property type="entry name" value="RRNA METHYLTRANSFERASE 2, MITOCHONDRIAL"/>
    <property type="match status" value="1"/>
</dbReference>
<sequence length="236" mass="25930">MGKLTKSAKEVRGRHQLTVRVKTSKYRDKSSNKWLARQLNDPYVAESKRLGYRSRAAFKLIQLDEKYKFLGKGKRIVDLGCAPGGWTQVAVMRNKGAGKVVGIDILETQPVEGATLIQQDFTEDEAAEKLKILLDGEADIVMSDMAANTTGHQQTDHLRTIALVEIAYTFAKEVLAEGGIFIAKVFKGGAEAGLLADIKKNFRKVSHCKPDASRAGSPEEYLVAEGFKSKGRISDS</sequence>
<protein>
    <recommendedName>
        <fullName evidence="7 11">Ribosomal RNA large subunit methyltransferase E</fullName>
        <ecNumber evidence="6 11">2.1.1.166</ecNumber>
    </recommendedName>
    <alternativeName>
        <fullName evidence="9 11">23S rRNA Um2552 methyltransferase</fullName>
    </alternativeName>
    <alternativeName>
        <fullName evidence="8 11">rRNA (uridine-2'-O-)-methyltransferase</fullName>
    </alternativeName>
</protein>
<keyword evidence="4 11" id="KW-0949">S-adenosyl-L-methionine</keyword>
<evidence type="ECO:0000256" key="3">
    <source>
        <dbReference type="ARBA" id="ARBA00022679"/>
    </source>
</evidence>
<feature type="binding site" evidence="11">
    <location>
        <position position="104"/>
    </location>
    <ligand>
        <name>S-adenosyl-L-methionine</name>
        <dbReference type="ChEBI" id="CHEBI:59789"/>
    </ligand>
</feature>
<reference evidence="14" key="2">
    <citation type="journal article" date="2021" name="PeerJ">
        <title>Extensive microbial diversity within the chicken gut microbiome revealed by metagenomics and culture.</title>
        <authorList>
            <person name="Gilroy R."/>
            <person name="Ravi A."/>
            <person name="Getino M."/>
            <person name="Pursley I."/>
            <person name="Horton D.L."/>
            <person name="Alikhan N.F."/>
            <person name="Baker D."/>
            <person name="Gharbi K."/>
            <person name="Hall N."/>
            <person name="Watson M."/>
            <person name="Adriaenssens E.M."/>
            <person name="Foster-Nyarko E."/>
            <person name="Jarju S."/>
            <person name="Secka A."/>
            <person name="Antonio M."/>
            <person name="Oren A."/>
            <person name="Chaudhuri R.R."/>
            <person name="La Ragione R."/>
            <person name="Hildebrand F."/>
            <person name="Pallen M.J."/>
        </authorList>
    </citation>
    <scope>NUCLEOTIDE SEQUENCE</scope>
    <source>
        <strain evidence="14">ChiW3-316</strain>
    </source>
</reference>
<evidence type="ECO:0000256" key="10">
    <source>
        <dbReference type="ARBA" id="ARBA00048970"/>
    </source>
</evidence>
<dbReference type="Pfam" id="PF01728">
    <property type="entry name" value="FtsJ"/>
    <property type="match status" value="1"/>
</dbReference>
<organism evidence="14 15">
    <name type="scientific">Candidatus Scatocola faecipullorum</name>
    <dbReference type="NCBI Taxonomy" id="2840917"/>
    <lineage>
        <taxon>Bacteria</taxon>
        <taxon>Pseudomonadati</taxon>
        <taxon>Pseudomonadota</taxon>
        <taxon>Alphaproteobacteria</taxon>
        <taxon>Rhodospirillales</taxon>
        <taxon>Rhodospirillaceae</taxon>
        <taxon>Rhodospirillaceae incertae sedis</taxon>
        <taxon>Candidatus Scatocola</taxon>
    </lineage>
</organism>
<comment type="subcellular location">
    <subcellularLocation>
        <location evidence="11">Cytoplasm</location>
    </subcellularLocation>
</comment>
<feature type="binding site" evidence="11">
    <location>
        <position position="86"/>
    </location>
    <ligand>
        <name>S-adenosyl-L-methionine</name>
        <dbReference type="ChEBI" id="CHEBI:59789"/>
    </ligand>
</feature>
<evidence type="ECO:0000256" key="12">
    <source>
        <dbReference type="PIRSR" id="PIRSR005461-1"/>
    </source>
</evidence>
<evidence type="ECO:0000256" key="4">
    <source>
        <dbReference type="ARBA" id="ARBA00022691"/>
    </source>
</evidence>
<dbReference type="PANTHER" id="PTHR10920">
    <property type="entry name" value="RIBOSOMAL RNA METHYLTRANSFERASE"/>
    <property type="match status" value="1"/>
</dbReference>
<feature type="binding site" evidence="11">
    <location>
        <position position="120"/>
    </location>
    <ligand>
        <name>S-adenosyl-L-methionine</name>
        <dbReference type="ChEBI" id="CHEBI:59789"/>
    </ligand>
</feature>
<name>A0A9D1SBY1_9PROT</name>
<feature type="active site" description="Proton acceptor" evidence="11 12">
    <location>
        <position position="184"/>
    </location>
</feature>
<dbReference type="SUPFAM" id="SSF53335">
    <property type="entry name" value="S-adenosyl-L-methionine-dependent methyltransferases"/>
    <property type="match status" value="1"/>
</dbReference>
<dbReference type="GO" id="GO:0008650">
    <property type="term" value="F:rRNA (uridine-2'-O-)-methyltransferase activity"/>
    <property type="evidence" value="ECO:0007669"/>
    <property type="project" value="UniProtKB-UniRule"/>
</dbReference>